<evidence type="ECO:0000256" key="1">
    <source>
        <dbReference type="SAM" id="Phobius"/>
    </source>
</evidence>
<proteinExistence type="predicted"/>
<dbReference type="EMBL" id="APAU02000020">
    <property type="protein sequence ID" value="EUB61429.1"/>
    <property type="molecule type" value="Genomic_DNA"/>
</dbReference>
<comment type="caution">
    <text evidence="2">The sequence shown here is derived from an EMBL/GenBank/DDBJ whole genome shotgun (WGS) entry which is preliminary data.</text>
</comment>
<keyword evidence="1" id="KW-0812">Transmembrane</keyword>
<accession>W6V586</accession>
<gene>
    <name evidence="2" type="ORF">EGR_03719</name>
</gene>
<dbReference type="AlphaFoldDB" id="W6V586"/>
<dbReference type="RefSeq" id="XP_024352625.1">
    <property type="nucleotide sequence ID" value="XM_024492968.1"/>
</dbReference>
<evidence type="ECO:0000313" key="3">
    <source>
        <dbReference type="Proteomes" id="UP000019149"/>
    </source>
</evidence>
<feature type="transmembrane region" description="Helical" evidence="1">
    <location>
        <begin position="49"/>
        <end position="68"/>
    </location>
</feature>
<keyword evidence="1" id="KW-0472">Membrane</keyword>
<dbReference type="KEGG" id="egl:EGR_03719"/>
<evidence type="ECO:0000313" key="2">
    <source>
        <dbReference type="EMBL" id="EUB61429.1"/>
    </source>
</evidence>
<dbReference type="CTD" id="36339434"/>
<keyword evidence="3" id="KW-1185">Reference proteome</keyword>
<feature type="transmembrane region" description="Helical" evidence="1">
    <location>
        <begin position="169"/>
        <end position="192"/>
    </location>
</feature>
<protein>
    <submittedName>
        <fullName evidence="2">Uncharacterized protein</fullName>
    </submittedName>
</protein>
<reference evidence="2 3" key="1">
    <citation type="journal article" date="2013" name="Nat. Genet.">
        <title>The genome of the hydatid tapeworm Echinococcus granulosus.</title>
        <authorList>
            <person name="Zheng H."/>
            <person name="Zhang W."/>
            <person name="Zhang L."/>
            <person name="Zhang Z."/>
            <person name="Li J."/>
            <person name="Lu G."/>
            <person name="Zhu Y."/>
            <person name="Wang Y."/>
            <person name="Huang Y."/>
            <person name="Liu J."/>
            <person name="Kang H."/>
            <person name="Chen J."/>
            <person name="Wang L."/>
            <person name="Chen A."/>
            <person name="Yu S."/>
            <person name="Gao Z."/>
            <person name="Jin L."/>
            <person name="Gu W."/>
            <person name="Wang Z."/>
            <person name="Zhao L."/>
            <person name="Shi B."/>
            <person name="Wen H."/>
            <person name="Lin R."/>
            <person name="Jones M.K."/>
            <person name="Brejova B."/>
            <person name="Vinar T."/>
            <person name="Zhao G."/>
            <person name="McManus D.P."/>
            <person name="Chen Z."/>
            <person name="Zhou Y."/>
            <person name="Wang S."/>
        </authorList>
    </citation>
    <scope>NUCLEOTIDE SEQUENCE [LARGE SCALE GENOMIC DNA]</scope>
</reference>
<dbReference type="GeneID" id="36339434"/>
<sequence>MGTHAFTGICLNMFSFAQLTTYYTDGMMLYRVNILPPSVSSQYFQLNEFLEFIVHVIMIQFFLFISHFSRIKMSSLQAACLIDTKLQKTCKTFYYKLRTNYFVHLKTITLLCGVKFSQKSILCGNGTKMFWWSKELITMNCFILWLVTKRQPLYGVKKKRVSVKLSKNTCGCCHALANAFQFLTIFVVIAPFKICHDKGFCIKTLHFLSVLFEKNKHNNILSYEKILLEKQKRFLELYPMSILVD</sequence>
<name>W6V586_ECHGR</name>
<dbReference type="Proteomes" id="UP000019149">
    <property type="component" value="Unassembled WGS sequence"/>
</dbReference>
<keyword evidence="1" id="KW-1133">Transmembrane helix</keyword>
<organism evidence="2 3">
    <name type="scientific">Echinococcus granulosus</name>
    <name type="common">Hydatid tapeworm</name>
    <dbReference type="NCBI Taxonomy" id="6210"/>
    <lineage>
        <taxon>Eukaryota</taxon>
        <taxon>Metazoa</taxon>
        <taxon>Spiralia</taxon>
        <taxon>Lophotrochozoa</taxon>
        <taxon>Platyhelminthes</taxon>
        <taxon>Cestoda</taxon>
        <taxon>Eucestoda</taxon>
        <taxon>Cyclophyllidea</taxon>
        <taxon>Taeniidae</taxon>
        <taxon>Echinococcus</taxon>
        <taxon>Echinococcus granulosus group</taxon>
    </lineage>
</organism>